<dbReference type="EMBL" id="CAJPEV010007000">
    <property type="protein sequence ID" value="CAG0904517.1"/>
    <property type="molecule type" value="Genomic_DNA"/>
</dbReference>
<dbReference type="PANTHER" id="PTHR36694">
    <property type="entry name" value="PASIFLORA 1, ISOFORM A-RELATED"/>
    <property type="match status" value="1"/>
</dbReference>
<proteinExistence type="predicted"/>
<accession>A0A7R9FSY7</accession>
<sequence>MARPFSRNVLLSQTGDAIILFSSLTFLVGLWSPPPSAEEEMPPGGSWPANITTEDAPFGGPSNATKEAPCYGFSSRIIATGDEPSWAMVRTGEGPWNESDSESPCIEVPVESLSYETTLYVAIGSLIYSFLMITIGFLCIDGVRTRRRKLMLPWLWITFLELLAGFGAFAYAFALATTGITGIGFLVLILIFTVLFSIDGYCLLVVYSHFKVLRGSRKSPGKILQGRILGAG</sequence>
<dbReference type="Pfam" id="PF15860">
    <property type="entry name" value="DUF4728"/>
    <property type="match status" value="1"/>
</dbReference>
<keyword evidence="3" id="KW-1185">Reference proteome</keyword>
<name>A0A7R9FSY7_9CRUS</name>
<reference evidence="2" key="1">
    <citation type="submission" date="2020-11" db="EMBL/GenBank/DDBJ databases">
        <authorList>
            <person name="Tran Van P."/>
        </authorList>
    </citation>
    <scope>NUCLEOTIDE SEQUENCE</scope>
</reference>
<dbReference type="Proteomes" id="UP000677054">
    <property type="component" value="Unassembled WGS sequence"/>
</dbReference>
<feature type="transmembrane region" description="Helical" evidence="1">
    <location>
        <begin position="152"/>
        <end position="174"/>
    </location>
</feature>
<feature type="transmembrane region" description="Helical" evidence="1">
    <location>
        <begin position="180"/>
        <end position="207"/>
    </location>
</feature>
<protein>
    <submittedName>
        <fullName evidence="2">Uncharacterized protein</fullName>
    </submittedName>
</protein>
<feature type="transmembrane region" description="Helical" evidence="1">
    <location>
        <begin position="119"/>
        <end position="140"/>
    </location>
</feature>
<dbReference type="InterPro" id="IPR031720">
    <property type="entry name" value="DUF4728"/>
</dbReference>
<evidence type="ECO:0000313" key="3">
    <source>
        <dbReference type="Proteomes" id="UP000677054"/>
    </source>
</evidence>
<keyword evidence="1" id="KW-0812">Transmembrane</keyword>
<evidence type="ECO:0000313" key="2">
    <source>
        <dbReference type="EMBL" id="CAD7253895.1"/>
    </source>
</evidence>
<gene>
    <name evidence="2" type="ORF">DSTB1V02_LOCUS13641</name>
</gene>
<feature type="transmembrane region" description="Helical" evidence="1">
    <location>
        <begin position="9"/>
        <end position="31"/>
    </location>
</feature>
<organism evidence="2">
    <name type="scientific">Darwinula stevensoni</name>
    <dbReference type="NCBI Taxonomy" id="69355"/>
    <lineage>
        <taxon>Eukaryota</taxon>
        <taxon>Metazoa</taxon>
        <taxon>Ecdysozoa</taxon>
        <taxon>Arthropoda</taxon>
        <taxon>Crustacea</taxon>
        <taxon>Oligostraca</taxon>
        <taxon>Ostracoda</taxon>
        <taxon>Podocopa</taxon>
        <taxon>Podocopida</taxon>
        <taxon>Darwinulocopina</taxon>
        <taxon>Darwinuloidea</taxon>
        <taxon>Darwinulidae</taxon>
        <taxon>Darwinula</taxon>
    </lineage>
</organism>
<dbReference type="AlphaFoldDB" id="A0A7R9FSY7"/>
<keyword evidence="1" id="KW-0472">Membrane</keyword>
<dbReference type="PANTHER" id="PTHR36694:SF11">
    <property type="entry name" value="LP21121P-RELATED"/>
    <property type="match status" value="1"/>
</dbReference>
<evidence type="ECO:0000256" key="1">
    <source>
        <dbReference type="SAM" id="Phobius"/>
    </source>
</evidence>
<dbReference type="EMBL" id="LR906517">
    <property type="protein sequence ID" value="CAD7253895.1"/>
    <property type="molecule type" value="Genomic_DNA"/>
</dbReference>
<keyword evidence="1" id="KW-1133">Transmembrane helix</keyword>